<feature type="transmembrane region" description="Helical" evidence="6">
    <location>
        <begin position="129"/>
        <end position="150"/>
    </location>
</feature>
<gene>
    <name evidence="8" type="ORF">PSALAMII_LOCUS10518</name>
</gene>
<dbReference type="GO" id="GO:0016020">
    <property type="term" value="C:membrane"/>
    <property type="evidence" value="ECO:0007669"/>
    <property type="project" value="UniProtKB-SubCell"/>
</dbReference>
<keyword evidence="2 6" id="KW-0812">Transmembrane</keyword>
<protein>
    <recommendedName>
        <fullName evidence="7">Rhodopsin domain-containing protein</fullName>
    </recommendedName>
</protein>
<accession>A0A9W4K3K7</accession>
<evidence type="ECO:0000313" key="8">
    <source>
        <dbReference type="EMBL" id="CAG8426781.1"/>
    </source>
</evidence>
<sequence>MVMAYISASNGSLQPAFLAVMILLLLLSTLSVLLRVYCRAFLVHKVGPDDYLIVAGLAITIAMGVMNGFHVSMGTGRHLTDLPLEKVLIPTLKHWYVYQLVYPLSVGMVKFSILAQYYRIFAVKKFRMATIAVGLFVFAYTIICVFVNAFECHSKPWRAWDPSFPEGCNNLPMAYFSTAGINILTDIIILIMPLPVLVKLNLHARRKC</sequence>
<evidence type="ECO:0000256" key="5">
    <source>
        <dbReference type="ARBA" id="ARBA00038359"/>
    </source>
</evidence>
<dbReference type="PANTHER" id="PTHR33048">
    <property type="entry name" value="PTH11-LIKE INTEGRAL MEMBRANE PROTEIN (AFU_ORTHOLOGUE AFUA_5G11245)"/>
    <property type="match status" value="1"/>
</dbReference>
<proteinExistence type="inferred from homology"/>
<evidence type="ECO:0000256" key="4">
    <source>
        <dbReference type="ARBA" id="ARBA00023136"/>
    </source>
</evidence>
<feature type="transmembrane region" description="Helical" evidence="6">
    <location>
        <begin position="95"/>
        <end position="117"/>
    </location>
</feature>
<evidence type="ECO:0000259" key="7">
    <source>
        <dbReference type="Pfam" id="PF20684"/>
    </source>
</evidence>
<dbReference type="OrthoDB" id="1727884at2759"/>
<feature type="domain" description="Rhodopsin" evidence="7">
    <location>
        <begin position="34"/>
        <end position="207"/>
    </location>
</feature>
<dbReference type="PANTHER" id="PTHR33048:SF123">
    <property type="entry name" value="INTEGRAL MEMBRANE PROTEIN"/>
    <property type="match status" value="1"/>
</dbReference>
<keyword evidence="9" id="KW-1185">Reference proteome</keyword>
<evidence type="ECO:0000256" key="1">
    <source>
        <dbReference type="ARBA" id="ARBA00004141"/>
    </source>
</evidence>
<feature type="transmembrane region" description="Helical" evidence="6">
    <location>
        <begin position="16"/>
        <end position="38"/>
    </location>
</feature>
<comment type="similarity">
    <text evidence="5">Belongs to the SAT4 family.</text>
</comment>
<evidence type="ECO:0000256" key="2">
    <source>
        <dbReference type="ARBA" id="ARBA00022692"/>
    </source>
</evidence>
<dbReference type="Proteomes" id="UP001152649">
    <property type="component" value="Unassembled WGS sequence"/>
</dbReference>
<keyword evidence="4 6" id="KW-0472">Membrane</keyword>
<dbReference type="InterPro" id="IPR052337">
    <property type="entry name" value="SAT4-like"/>
</dbReference>
<dbReference type="EMBL" id="CAJVPG010000452">
    <property type="protein sequence ID" value="CAG8426781.1"/>
    <property type="molecule type" value="Genomic_DNA"/>
</dbReference>
<dbReference type="InterPro" id="IPR049326">
    <property type="entry name" value="Rhodopsin_dom_fungi"/>
</dbReference>
<dbReference type="Pfam" id="PF20684">
    <property type="entry name" value="Fung_rhodopsin"/>
    <property type="match status" value="1"/>
</dbReference>
<dbReference type="AlphaFoldDB" id="A0A9W4K3K7"/>
<feature type="transmembrane region" description="Helical" evidence="6">
    <location>
        <begin position="173"/>
        <end position="198"/>
    </location>
</feature>
<feature type="transmembrane region" description="Helical" evidence="6">
    <location>
        <begin position="50"/>
        <end position="75"/>
    </location>
</feature>
<evidence type="ECO:0000256" key="6">
    <source>
        <dbReference type="SAM" id="Phobius"/>
    </source>
</evidence>
<keyword evidence="3 6" id="KW-1133">Transmembrane helix</keyword>
<reference evidence="8" key="1">
    <citation type="submission" date="2021-07" db="EMBL/GenBank/DDBJ databases">
        <authorList>
            <person name="Branca A.L. A."/>
        </authorList>
    </citation>
    <scope>NUCLEOTIDE SEQUENCE</scope>
</reference>
<evidence type="ECO:0000256" key="3">
    <source>
        <dbReference type="ARBA" id="ARBA00022989"/>
    </source>
</evidence>
<organism evidence="8 9">
    <name type="scientific">Penicillium salamii</name>
    <dbReference type="NCBI Taxonomy" id="1612424"/>
    <lineage>
        <taxon>Eukaryota</taxon>
        <taxon>Fungi</taxon>
        <taxon>Dikarya</taxon>
        <taxon>Ascomycota</taxon>
        <taxon>Pezizomycotina</taxon>
        <taxon>Eurotiomycetes</taxon>
        <taxon>Eurotiomycetidae</taxon>
        <taxon>Eurotiales</taxon>
        <taxon>Aspergillaceae</taxon>
        <taxon>Penicillium</taxon>
    </lineage>
</organism>
<name>A0A9W4K3K7_9EURO</name>
<evidence type="ECO:0000313" key="9">
    <source>
        <dbReference type="Proteomes" id="UP001152649"/>
    </source>
</evidence>
<comment type="caution">
    <text evidence="8">The sequence shown here is derived from an EMBL/GenBank/DDBJ whole genome shotgun (WGS) entry which is preliminary data.</text>
</comment>
<comment type="subcellular location">
    <subcellularLocation>
        <location evidence="1">Membrane</location>
        <topology evidence="1">Multi-pass membrane protein</topology>
    </subcellularLocation>
</comment>